<evidence type="ECO:0000313" key="2">
    <source>
        <dbReference type="Proteomes" id="UP000026962"/>
    </source>
</evidence>
<evidence type="ECO:0000313" key="1">
    <source>
        <dbReference type="EnsemblPlants" id="OPUNC08G17270.1"/>
    </source>
</evidence>
<reference evidence="1" key="2">
    <citation type="submission" date="2018-05" db="EMBL/GenBank/DDBJ databases">
        <title>OpunRS2 (Oryza punctata Reference Sequence Version 2).</title>
        <authorList>
            <person name="Zhang J."/>
            <person name="Kudrna D."/>
            <person name="Lee S."/>
            <person name="Talag J."/>
            <person name="Welchert J."/>
            <person name="Wing R.A."/>
        </authorList>
    </citation>
    <scope>NUCLEOTIDE SEQUENCE [LARGE SCALE GENOMIC DNA]</scope>
</reference>
<reference evidence="1" key="1">
    <citation type="submission" date="2015-04" db="UniProtKB">
        <authorList>
            <consortium name="EnsemblPlants"/>
        </authorList>
    </citation>
    <scope>IDENTIFICATION</scope>
</reference>
<name>A0A0E0LWF0_ORYPU</name>
<dbReference type="Gramene" id="OPUNC08G17270.1">
    <property type="protein sequence ID" value="OPUNC08G17270.1"/>
    <property type="gene ID" value="OPUNC08G17270"/>
</dbReference>
<dbReference type="HOGENOM" id="CLU_1828462_0_0_1"/>
<keyword evidence="2" id="KW-1185">Reference proteome</keyword>
<dbReference type="AlphaFoldDB" id="A0A0E0LWF0"/>
<accession>A0A0E0LWF0</accession>
<dbReference type="EnsemblPlants" id="OPUNC08G17270.1">
    <property type="protein sequence ID" value="OPUNC08G17270.1"/>
    <property type="gene ID" value="OPUNC08G17270"/>
</dbReference>
<dbReference type="Proteomes" id="UP000026962">
    <property type="component" value="Chromosome 8"/>
</dbReference>
<protein>
    <submittedName>
        <fullName evidence="1">Uncharacterized protein</fullName>
    </submittedName>
</protein>
<organism evidence="1">
    <name type="scientific">Oryza punctata</name>
    <name type="common">Red rice</name>
    <dbReference type="NCBI Taxonomy" id="4537"/>
    <lineage>
        <taxon>Eukaryota</taxon>
        <taxon>Viridiplantae</taxon>
        <taxon>Streptophyta</taxon>
        <taxon>Embryophyta</taxon>
        <taxon>Tracheophyta</taxon>
        <taxon>Spermatophyta</taxon>
        <taxon>Magnoliopsida</taxon>
        <taxon>Liliopsida</taxon>
        <taxon>Poales</taxon>
        <taxon>Poaceae</taxon>
        <taxon>BOP clade</taxon>
        <taxon>Oryzoideae</taxon>
        <taxon>Oryzeae</taxon>
        <taxon>Oryzinae</taxon>
        <taxon>Oryza</taxon>
    </lineage>
</organism>
<proteinExistence type="predicted"/>
<sequence>MECIVQVRIPKLADGGMHMSLSCSLCEIAKEIKLFDGIVTVPSKLRLSCSCILTRPMIYSYKPASPSIVGSVSNANDAMIVDVPRQRHPHLAWPSIPAPFMSPPWRPLMHWLFCTARVPRCPHHAIIGSMVARTTSGFMTF</sequence>